<evidence type="ECO:0000256" key="4">
    <source>
        <dbReference type="SAM" id="MobiDB-lite"/>
    </source>
</evidence>
<feature type="coiled-coil region" evidence="3">
    <location>
        <begin position="155"/>
        <end position="271"/>
    </location>
</feature>
<dbReference type="EMBL" id="VOIH02000008">
    <property type="protein sequence ID" value="KAF3438984.1"/>
    <property type="molecule type" value="Genomic_DNA"/>
</dbReference>
<evidence type="ECO:0000256" key="3">
    <source>
        <dbReference type="SAM" id="Coils"/>
    </source>
</evidence>
<dbReference type="Proteomes" id="UP000796880">
    <property type="component" value="Unassembled WGS sequence"/>
</dbReference>
<keyword evidence="6" id="KW-1185">Reference proteome</keyword>
<dbReference type="SUPFAM" id="SSF57997">
    <property type="entry name" value="Tropomyosin"/>
    <property type="match status" value="1"/>
</dbReference>
<evidence type="ECO:0000313" key="6">
    <source>
        <dbReference type="Proteomes" id="UP000796880"/>
    </source>
</evidence>
<dbReference type="PANTHER" id="PTHR31580">
    <property type="entry name" value="FILAMENT-LIKE PLANT PROTEIN 4"/>
    <property type="match status" value="1"/>
</dbReference>
<dbReference type="PANTHER" id="PTHR31580:SF22">
    <property type="entry name" value="FILAMENT-LIKE PLANT PROTEIN 7"/>
    <property type="match status" value="1"/>
</dbReference>
<evidence type="ECO:0000256" key="2">
    <source>
        <dbReference type="ARBA" id="ARBA00023054"/>
    </source>
</evidence>
<keyword evidence="2 3" id="KW-0175">Coiled coil</keyword>
<comment type="similarity">
    <text evidence="1">Belongs to the FPP family.</text>
</comment>
<name>A0A8K0GUN5_9ROSA</name>
<feature type="region of interest" description="Disordered" evidence="4">
    <location>
        <begin position="406"/>
        <end position="426"/>
    </location>
</feature>
<reference evidence="5" key="1">
    <citation type="submission" date="2020-03" db="EMBL/GenBank/DDBJ databases">
        <title>A high-quality chromosome-level genome assembly of a woody plant with both climbing and erect habits, Rhamnella rubrinervis.</title>
        <authorList>
            <person name="Lu Z."/>
            <person name="Yang Y."/>
            <person name="Zhu X."/>
            <person name="Sun Y."/>
        </authorList>
    </citation>
    <scope>NUCLEOTIDE SEQUENCE</scope>
    <source>
        <strain evidence="5">BYM</strain>
        <tissue evidence="5">Leaf</tissue>
    </source>
</reference>
<sequence>MSVGGDRSISCIITISEYAGPKSFQLSFLSVDFLVRKSIQTVRFEEMDNKAWLWRKKSIEKTSTLATDKSLKGNEEEIQILLDEKEELEKDLKTLNEKLSTAVSECDTKDELVRKHAKMAQEAVKGWEKAEAEAVSLKLQRDEALQHKVSGEERLAHLDAALKECMQQLRHVREEQEKRIHDAVMKTSREFEKSQMVLEEKLAEANKRHAKVVAENAHLSKALSLKEKLIEELNRQLNQLEADFNALMTRLESTEKDNSSFKYEVRVLEKELEIRNEEREFNRRTADASHKQHLESVKKIAKLESECQRLRLLVRKRLPGPAALAKMRNEVEMLGKDSVEMRRKSNPTGLMFDSTVDNASETPIKRISILTEQLCIMEEENKTLRELLVKKTNELQISRNMYARTASKLSQVDSHPEESPKGLSTMEPIRSNIVPHEVSLASMSDIGSDDKASCADSWASALVSELEHFRAEKQKGSLSSKIVGASDINLMDDFVEMEKLAVVSVNKPTGDSLVSSNEANTRAGPFETEYSPDVVGSEIVPLSDSESSFNVSNQEMNFKVKLPVWLQGTLKLVLEQNHATGRNPQDLLEDIRVALAHMTHPKPDASSYYSGEIQTKFLAIKSSREVTDVDIPVSEKSNQQFQSDLSKSISKMIELIEGISLPSPDYDKNSETPMGYMVRVFQWKTSELGAVLQQYVHACYDLLNGKVDIDKFAQELTTALDWIINHCFSLQDVSSMRYAIKKQFDWDDTRSENEAEIGMMGHFLEPARVPREQLSYLTSSTASDAHCIQTEDLRSTVVENNRKLKAELVNMESAKKELEGRLQSATDRSEYLMNQLQESEKVIASLKTKLQDLRESKGKVKDQTENHKMVYEDLDAQLTVARAELNDARQKLSSLEVELENKSNCYEELEGTCIELQLQLESLKKESLNSDPNQEQTQLRTDMEITAASEKLAECQETIFNLGKQLKALAAPREAALFDKVISNPTDANPETNTITTIASPIENRDKNMYRRPSLLDQMLAEDVARAKDLKSPDTKEVDGNSTTLVTNETIKPLEKILVLNSKHHDEDAVVAVVDSLAIVPSKKRGGGSLWRKLLWKKKKSNSKKAPLSLVA</sequence>
<dbReference type="OrthoDB" id="1917992at2759"/>
<organism evidence="5 6">
    <name type="scientific">Rhamnella rubrinervis</name>
    <dbReference type="NCBI Taxonomy" id="2594499"/>
    <lineage>
        <taxon>Eukaryota</taxon>
        <taxon>Viridiplantae</taxon>
        <taxon>Streptophyta</taxon>
        <taxon>Embryophyta</taxon>
        <taxon>Tracheophyta</taxon>
        <taxon>Spermatophyta</taxon>
        <taxon>Magnoliopsida</taxon>
        <taxon>eudicotyledons</taxon>
        <taxon>Gunneridae</taxon>
        <taxon>Pentapetalae</taxon>
        <taxon>rosids</taxon>
        <taxon>fabids</taxon>
        <taxon>Rosales</taxon>
        <taxon>Rhamnaceae</taxon>
        <taxon>rhamnoid group</taxon>
        <taxon>Rhamneae</taxon>
        <taxon>Rhamnella</taxon>
    </lineage>
</organism>
<gene>
    <name evidence="5" type="ORF">FNV43_RR17259</name>
</gene>
<evidence type="ECO:0000256" key="1">
    <source>
        <dbReference type="ARBA" id="ARBA00005921"/>
    </source>
</evidence>
<evidence type="ECO:0000313" key="5">
    <source>
        <dbReference type="EMBL" id="KAF3438984.1"/>
    </source>
</evidence>
<dbReference type="Gene3D" id="1.10.287.1490">
    <property type="match status" value="1"/>
</dbReference>
<protein>
    <recommendedName>
        <fullName evidence="7">Filament-like plant protein 7</fullName>
    </recommendedName>
</protein>
<evidence type="ECO:0008006" key="7">
    <source>
        <dbReference type="Google" id="ProtNLM"/>
    </source>
</evidence>
<accession>A0A8K0GUN5</accession>
<feature type="coiled-coil region" evidence="3">
    <location>
        <begin position="801"/>
        <end position="926"/>
    </location>
</feature>
<dbReference type="InterPro" id="IPR008587">
    <property type="entry name" value="FPP_plant"/>
</dbReference>
<dbReference type="Pfam" id="PF05911">
    <property type="entry name" value="FPP"/>
    <property type="match status" value="1"/>
</dbReference>
<proteinExistence type="inferred from homology"/>
<feature type="coiled-coil region" evidence="3">
    <location>
        <begin position="71"/>
        <end position="105"/>
    </location>
</feature>
<dbReference type="AlphaFoldDB" id="A0A8K0GUN5"/>
<comment type="caution">
    <text evidence="5">The sequence shown here is derived from an EMBL/GenBank/DDBJ whole genome shotgun (WGS) entry which is preliminary data.</text>
</comment>